<reference evidence="2" key="1">
    <citation type="submission" date="2017-01" db="EMBL/GenBank/DDBJ databases">
        <authorList>
            <person name="Varghese N."/>
            <person name="Submissions S."/>
        </authorList>
    </citation>
    <scope>NUCLEOTIDE SEQUENCE [LARGE SCALE GENOMIC DNA]</scope>
    <source>
        <strain evidence="2">DSM 16176</strain>
    </source>
</reference>
<proteinExistence type="predicted"/>
<dbReference type="EMBL" id="FTOO01000006">
    <property type="protein sequence ID" value="SIS87976.1"/>
    <property type="molecule type" value="Genomic_DNA"/>
</dbReference>
<name>A0A1N7MP92_9BACL</name>
<protein>
    <submittedName>
        <fullName evidence="1">Uncharacterized protein</fullName>
    </submittedName>
</protein>
<sequence>MMGNIYSALRNDWPNMPTPPFCLIDNSSIIDAYAPSTSALQAKDQQETLDAIGELVRRGTIFVYTLHNLEEISSAAYKAIYQQEAVRRGMKKSEWRKLANSDPSLRPLIRQEYDVIATALTKAPGFIYMEIDSGEELGLEFVNQMVATGQFMQDNKYSVIGKSLGITAIFASDSGFKNSPLDLYTVNRKILEST</sequence>
<gene>
    <name evidence="1" type="ORF">SAMN05421799_1068</name>
</gene>
<evidence type="ECO:0000313" key="2">
    <source>
        <dbReference type="Proteomes" id="UP000186156"/>
    </source>
</evidence>
<dbReference type="Proteomes" id="UP000186156">
    <property type="component" value="Unassembled WGS sequence"/>
</dbReference>
<dbReference type="AlphaFoldDB" id="A0A1N7MP92"/>
<keyword evidence="2" id="KW-1185">Reference proteome</keyword>
<accession>A0A1N7MP92</accession>
<organism evidence="1 2">
    <name type="scientific">Alicyclobacillus vulcanalis</name>
    <dbReference type="NCBI Taxonomy" id="252246"/>
    <lineage>
        <taxon>Bacteria</taxon>
        <taxon>Bacillati</taxon>
        <taxon>Bacillota</taxon>
        <taxon>Bacilli</taxon>
        <taxon>Bacillales</taxon>
        <taxon>Alicyclobacillaceae</taxon>
        <taxon>Alicyclobacillus</taxon>
    </lineage>
</organism>
<evidence type="ECO:0000313" key="1">
    <source>
        <dbReference type="EMBL" id="SIS87976.1"/>
    </source>
</evidence>